<comment type="caution">
    <text evidence="1">The sequence shown here is derived from an EMBL/GenBank/DDBJ whole genome shotgun (WGS) entry which is preliminary data.</text>
</comment>
<dbReference type="InterPro" id="IPR011330">
    <property type="entry name" value="Glyco_hydro/deAcase_b/a-brl"/>
</dbReference>
<name>A0A7C5UUQ5_9CREN</name>
<accession>A0A7C5UUQ5</accession>
<dbReference type="SUPFAM" id="SSF88713">
    <property type="entry name" value="Glycoside hydrolase/deacetylase"/>
    <property type="match status" value="1"/>
</dbReference>
<dbReference type="GO" id="GO:0005975">
    <property type="term" value="P:carbohydrate metabolic process"/>
    <property type="evidence" value="ECO:0007669"/>
    <property type="project" value="InterPro"/>
</dbReference>
<organism evidence="1">
    <name type="scientific">Ignisphaera aggregans</name>
    <dbReference type="NCBI Taxonomy" id="334771"/>
    <lineage>
        <taxon>Archaea</taxon>
        <taxon>Thermoproteota</taxon>
        <taxon>Thermoprotei</taxon>
        <taxon>Desulfurococcales</taxon>
        <taxon>Desulfurococcaceae</taxon>
        <taxon>Ignisphaera</taxon>
    </lineage>
</organism>
<protein>
    <recommendedName>
        <fullName evidence="2">NodB homology domain-containing protein</fullName>
    </recommendedName>
</protein>
<sequence>MLLVLTHDVDWGRRGPPVEHILTRLDRFDWIYRYKFFTLRENIYDGISDILEYEQRQGVKSTFFFRVLYDDNTTAELYSDVISELRRRGWEIGLHANNGDSLDAIFLEKKALEKIYANKIYSLRVHYLKMKSEIIPKLSSIEIKFDSSLCMSKTRPSLESTGCIIHGNVIELPITIMDTYMFTYWGIRPEETYTKLIEILKGFNNAGVKIMTLLWHTNSIKMYGGREYLRLIEEILRFEWITPVKIIDLAKYIDRDKVLCKKAI</sequence>
<dbReference type="EMBL" id="DRUB01000224">
    <property type="protein sequence ID" value="HHR97305.1"/>
    <property type="molecule type" value="Genomic_DNA"/>
</dbReference>
<reference evidence="1" key="1">
    <citation type="journal article" date="2020" name="mSystems">
        <title>Genome- and Community-Level Interaction Insights into Carbon Utilization and Element Cycling Functions of Hydrothermarchaeota in Hydrothermal Sediment.</title>
        <authorList>
            <person name="Zhou Z."/>
            <person name="Liu Y."/>
            <person name="Xu W."/>
            <person name="Pan J."/>
            <person name="Luo Z.H."/>
            <person name="Li M."/>
        </authorList>
    </citation>
    <scope>NUCLEOTIDE SEQUENCE [LARGE SCALE GENOMIC DNA]</scope>
    <source>
        <strain evidence="1">SpSt-1</strain>
    </source>
</reference>
<dbReference type="AlphaFoldDB" id="A0A7C5UUQ5"/>
<proteinExistence type="predicted"/>
<gene>
    <name evidence="1" type="ORF">ENL47_11075</name>
</gene>
<evidence type="ECO:0008006" key="2">
    <source>
        <dbReference type="Google" id="ProtNLM"/>
    </source>
</evidence>
<dbReference type="Gene3D" id="3.20.20.370">
    <property type="entry name" value="Glycoside hydrolase/deacetylase"/>
    <property type="match status" value="1"/>
</dbReference>
<evidence type="ECO:0000313" key="1">
    <source>
        <dbReference type="EMBL" id="HHR97305.1"/>
    </source>
</evidence>